<name>A0A8X6GDS8_TRICU</name>
<feature type="chain" id="PRO_5036457842" evidence="1">
    <location>
        <begin position="16"/>
        <end position="376"/>
    </location>
</feature>
<evidence type="ECO:0000313" key="2">
    <source>
        <dbReference type="EMBL" id="GFQ80323.1"/>
    </source>
</evidence>
<feature type="signal peptide" evidence="1">
    <location>
        <begin position="1"/>
        <end position="15"/>
    </location>
</feature>
<comment type="caution">
    <text evidence="2">The sequence shown here is derived from an EMBL/GenBank/DDBJ whole genome shotgun (WGS) entry which is preliminary data.</text>
</comment>
<evidence type="ECO:0000256" key="1">
    <source>
        <dbReference type="SAM" id="SignalP"/>
    </source>
</evidence>
<dbReference type="EMBL" id="BMAO01002380">
    <property type="protein sequence ID" value="GFQ80323.1"/>
    <property type="molecule type" value="Genomic_DNA"/>
</dbReference>
<keyword evidence="3" id="KW-1185">Reference proteome</keyword>
<dbReference type="Proteomes" id="UP000887116">
    <property type="component" value="Unassembled WGS sequence"/>
</dbReference>
<evidence type="ECO:0000313" key="3">
    <source>
        <dbReference type="Proteomes" id="UP000887116"/>
    </source>
</evidence>
<organism evidence="2 3">
    <name type="scientific">Trichonephila clavata</name>
    <name type="common">Joro spider</name>
    <name type="synonym">Nephila clavata</name>
    <dbReference type="NCBI Taxonomy" id="2740835"/>
    <lineage>
        <taxon>Eukaryota</taxon>
        <taxon>Metazoa</taxon>
        <taxon>Ecdysozoa</taxon>
        <taxon>Arthropoda</taxon>
        <taxon>Chelicerata</taxon>
        <taxon>Arachnida</taxon>
        <taxon>Araneae</taxon>
        <taxon>Araneomorphae</taxon>
        <taxon>Entelegynae</taxon>
        <taxon>Araneoidea</taxon>
        <taxon>Nephilidae</taxon>
        <taxon>Trichonephila</taxon>
    </lineage>
</organism>
<dbReference type="AlphaFoldDB" id="A0A8X6GDS8"/>
<sequence length="376" mass="44844">MLVLTLAQLAAVQVATYLYDAPEFSDLQSKYKSHLYDLPDQKWEHLVKRKLPPPICSTETLNKIIAVMRPISYEFWNWVMDHLIILRNESRKKYDIPISWRSDGTINRIKTADRIIESEDFSIETRFTMACQYWYWLEIAKFLLRLSPDERAFLLRYVVESTIGGHKHMMHRFFEFIEDLDYLPFRQDWSFKFEWTNVTMFNRDFDRLPPAKQIASEDDAVKKTSHLPLGRHCLLRMNARRRMSALQHFPYRVLRIYLFWPLQVLFADAASTVLGALSNHSFLCLIHIMICQKILLGWRDAEYVDLLTRFWRESPNHCKEYVNTDEIFEILTSILENKGFRTHLRSRVPQRYLIHGGTLVENARRCVKLTEIHFDD</sequence>
<dbReference type="OrthoDB" id="6462634at2759"/>
<reference evidence="2" key="1">
    <citation type="submission" date="2020-07" db="EMBL/GenBank/DDBJ databases">
        <title>Multicomponent nature underlies the extraordinary mechanical properties of spider dragline silk.</title>
        <authorList>
            <person name="Kono N."/>
            <person name="Nakamura H."/>
            <person name="Mori M."/>
            <person name="Yoshida Y."/>
            <person name="Ohtoshi R."/>
            <person name="Malay A.D."/>
            <person name="Moran D.A.P."/>
            <person name="Tomita M."/>
            <person name="Numata K."/>
            <person name="Arakawa K."/>
        </authorList>
    </citation>
    <scope>NUCLEOTIDE SEQUENCE</scope>
</reference>
<accession>A0A8X6GDS8</accession>
<keyword evidence="1" id="KW-0732">Signal</keyword>
<proteinExistence type="predicted"/>
<gene>
    <name evidence="2" type="primary">NCL1_31508</name>
    <name evidence="2" type="ORF">TNCT_33511</name>
</gene>
<protein>
    <submittedName>
        <fullName evidence="2">Uncharacterized protein</fullName>
    </submittedName>
</protein>